<accession>A0A8H6C5X4</accession>
<organism evidence="1 2">
    <name type="scientific">Letharia lupina</name>
    <dbReference type="NCBI Taxonomy" id="560253"/>
    <lineage>
        <taxon>Eukaryota</taxon>
        <taxon>Fungi</taxon>
        <taxon>Dikarya</taxon>
        <taxon>Ascomycota</taxon>
        <taxon>Pezizomycotina</taxon>
        <taxon>Lecanoromycetes</taxon>
        <taxon>OSLEUM clade</taxon>
        <taxon>Lecanoromycetidae</taxon>
        <taxon>Lecanorales</taxon>
        <taxon>Lecanorineae</taxon>
        <taxon>Parmeliaceae</taxon>
        <taxon>Letharia</taxon>
    </lineage>
</organism>
<dbReference type="SUPFAM" id="SSF53335">
    <property type="entry name" value="S-adenosyl-L-methionine-dependent methyltransferases"/>
    <property type="match status" value="1"/>
</dbReference>
<comment type="caution">
    <text evidence="1">The sequence shown here is derived from an EMBL/GenBank/DDBJ whole genome shotgun (WGS) entry which is preliminary data.</text>
</comment>
<keyword evidence="2" id="KW-1185">Reference proteome</keyword>
<dbReference type="Gene3D" id="3.40.50.150">
    <property type="entry name" value="Vaccinia Virus protein VP39"/>
    <property type="match status" value="1"/>
</dbReference>
<sequence>MASNTFDIDALLKIYGASPDYRPQFEHRVNIVKSWNILPGSRVLEIGPGQGDCTIVLATAVGESGHVDAVDPAPLSYGSPITIGQSQAQLSASHLGPRISWIEDSPDHHLSTNQTPYTHVILFHSLWYFSSPSTFPSLLRLLPAHTTPAASLCVAEYALRAPSLASVPHVLAALTSSRLQAERGSEERNVRNISGPEWIKDIARGEGWAVKDEKVVVPPKGLQDGRWEVLGILSQGFEREVQEVVKRHEGLGGVLTGMKEAVVGALEAVEGGVKGVETMSVWVGKLDKGQGL</sequence>
<evidence type="ECO:0008006" key="3">
    <source>
        <dbReference type="Google" id="ProtNLM"/>
    </source>
</evidence>
<dbReference type="InterPro" id="IPR029063">
    <property type="entry name" value="SAM-dependent_MTases_sf"/>
</dbReference>
<dbReference type="RefSeq" id="XP_037146913.1">
    <property type="nucleotide sequence ID" value="XM_037297712.1"/>
</dbReference>
<reference evidence="1 2" key="1">
    <citation type="journal article" date="2020" name="Genomics">
        <title>Complete, high-quality genomes from long-read metagenomic sequencing of two wolf lichen thalli reveals enigmatic genome architecture.</title>
        <authorList>
            <person name="McKenzie S.K."/>
            <person name="Walston R.F."/>
            <person name="Allen J.L."/>
        </authorList>
    </citation>
    <scope>NUCLEOTIDE SEQUENCE [LARGE SCALE GENOMIC DNA]</scope>
    <source>
        <strain evidence="1">WasteWater1</strain>
    </source>
</reference>
<evidence type="ECO:0000313" key="2">
    <source>
        <dbReference type="Proteomes" id="UP000593566"/>
    </source>
</evidence>
<proteinExistence type="predicted"/>
<dbReference type="AlphaFoldDB" id="A0A8H6C5X4"/>
<name>A0A8H6C5X4_9LECA</name>
<gene>
    <name evidence="1" type="ORF">HO133_006816</name>
</gene>
<dbReference type="EMBL" id="JACCJB010000027">
    <property type="protein sequence ID" value="KAF6217478.1"/>
    <property type="molecule type" value="Genomic_DNA"/>
</dbReference>
<dbReference type="Proteomes" id="UP000593566">
    <property type="component" value="Unassembled WGS sequence"/>
</dbReference>
<dbReference type="GeneID" id="59335216"/>
<protein>
    <recommendedName>
        <fullName evidence="3">Methyltransferase domain-containing protein</fullName>
    </recommendedName>
</protein>
<evidence type="ECO:0000313" key="1">
    <source>
        <dbReference type="EMBL" id="KAF6217478.1"/>
    </source>
</evidence>